<sequence>MTVVPPRRTRPAVLRACVIAAVACLTVVTASACGSGASDTLTVYAAASLKDTFTQIGGVYEQQYPERNVEFSFGGSNTLEQQIASGADADVFASANEAVMNDAAADGLTEGAPTTFTSNVLTIVTPPGNPAGIATFADLARPGISVVVCAPQVPCGDAAVRIEDGAGVQLSPVSEENNVTDVLGKVIAGQADAGLVYVTDAESAGDRVETIGFPESEHAVNHYPIAVLGGAGDRTGAARDFVGLVTGERGQRILHDAGFR</sequence>
<evidence type="ECO:0000256" key="1">
    <source>
        <dbReference type="ARBA" id="ARBA00009175"/>
    </source>
</evidence>
<organism evidence="5 6">
    <name type="scientific">Tomitella cavernea</name>
    <dbReference type="NCBI Taxonomy" id="1387982"/>
    <lineage>
        <taxon>Bacteria</taxon>
        <taxon>Bacillati</taxon>
        <taxon>Actinomycetota</taxon>
        <taxon>Actinomycetes</taxon>
        <taxon>Mycobacteriales</taxon>
        <taxon>Tomitella</taxon>
    </lineage>
</organism>
<evidence type="ECO:0000256" key="3">
    <source>
        <dbReference type="ARBA" id="ARBA00022729"/>
    </source>
</evidence>
<gene>
    <name evidence="5" type="primary">modA</name>
    <name evidence="5" type="ORF">GCM10023353_11250</name>
</gene>
<dbReference type="RefSeq" id="WP_200170809.1">
    <property type="nucleotide sequence ID" value="NZ_BAABKQ010000001.1"/>
</dbReference>
<dbReference type="PIRSF" id="PIRSF004846">
    <property type="entry name" value="ModA"/>
    <property type="match status" value="1"/>
</dbReference>
<dbReference type="Gene3D" id="3.40.190.10">
    <property type="entry name" value="Periplasmic binding protein-like II"/>
    <property type="match status" value="2"/>
</dbReference>
<dbReference type="InterPro" id="IPR050682">
    <property type="entry name" value="ModA/WtpA"/>
</dbReference>
<feature type="chain" id="PRO_5045235693" evidence="4">
    <location>
        <begin position="33"/>
        <end position="260"/>
    </location>
</feature>
<name>A0ABP9CHU0_9ACTN</name>
<dbReference type="NCBIfam" id="TIGR01256">
    <property type="entry name" value="modA"/>
    <property type="match status" value="1"/>
</dbReference>
<reference evidence="6" key="1">
    <citation type="journal article" date="2019" name="Int. J. Syst. Evol. Microbiol.">
        <title>The Global Catalogue of Microorganisms (GCM) 10K type strain sequencing project: providing services to taxonomists for standard genome sequencing and annotation.</title>
        <authorList>
            <consortium name="The Broad Institute Genomics Platform"/>
            <consortium name="The Broad Institute Genome Sequencing Center for Infectious Disease"/>
            <person name="Wu L."/>
            <person name="Ma J."/>
        </authorList>
    </citation>
    <scope>NUCLEOTIDE SEQUENCE [LARGE SCALE GENOMIC DNA]</scope>
    <source>
        <strain evidence="6">JCM 18542</strain>
    </source>
</reference>
<proteinExistence type="inferred from homology"/>
<comment type="caution">
    <text evidence="5">The sequence shown here is derived from an EMBL/GenBank/DDBJ whole genome shotgun (WGS) entry which is preliminary data.</text>
</comment>
<protein>
    <submittedName>
        <fullName evidence="5">Molybdate ABC transporter substrate-binding protein</fullName>
    </submittedName>
</protein>
<dbReference type="SUPFAM" id="SSF53850">
    <property type="entry name" value="Periplasmic binding protein-like II"/>
    <property type="match status" value="1"/>
</dbReference>
<evidence type="ECO:0000313" key="6">
    <source>
        <dbReference type="Proteomes" id="UP001500839"/>
    </source>
</evidence>
<comment type="similarity">
    <text evidence="1">Belongs to the bacterial solute-binding protein ModA family.</text>
</comment>
<dbReference type="PROSITE" id="PS51257">
    <property type="entry name" value="PROKAR_LIPOPROTEIN"/>
    <property type="match status" value="1"/>
</dbReference>
<keyword evidence="3 4" id="KW-0732">Signal</keyword>
<dbReference type="CDD" id="cd13538">
    <property type="entry name" value="PBP2_ModA_like_1"/>
    <property type="match status" value="1"/>
</dbReference>
<evidence type="ECO:0000256" key="4">
    <source>
        <dbReference type="SAM" id="SignalP"/>
    </source>
</evidence>
<dbReference type="InterPro" id="IPR005950">
    <property type="entry name" value="ModA"/>
</dbReference>
<keyword evidence="2" id="KW-0479">Metal-binding</keyword>
<evidence type="ECO:0000313" key="5">
    <source>
        <dbReference type="EMBL" id="GAA4809125.1"/>
    </source>
</evidence>
<accession>A0ABP9CHU0</accession>
<dbReference type="Pfam" id="PF13531">
    <property type="entry name" value="SBP_bac_11"/>
    <property type="match status" value="1"/>
</dbReference>
<dbReference type="EMBL" id="BAABKQ010000001">
    <property type="protein sequence ID" value="GAA4809125.1"/>
    <property type="molecule type" value="Genomic_DNA"/>
</dbReference>
<dbReference type="Proteomes" id="UP001500839">
    <property type="component" value="Unassembled WGS sequence"/>
</dbReference>
<dbReference type="PANTHER" id="PTHR30632">
    <property type="entry name" value="MOLYBDATE-BINDING PERIPLASMIC PROTEIN"/>
    <property type="match status" value="1"/>
</dbReference>
<keyword evidence="6" id="KW-1185">Reference proteome</keyword>
<evidence type="ECO:0000256" key="2">
    <source>
        <dbReference type="ARBA" id="ARBA00022723"/>
    </source>
</evidence>
<dbReference type="PANTHER" id="PTHR30632:SF0">
    <property type="entry name" value="SULFATE-BINDING PROTEIN"/>
    <property type="match status" value="1"/>
</dbReference>
<feature type="signal peptide" evidence="4">
    <location>
        <begin position="1"/>
        <end position="32"/>
    </location>
</feature>